<accession>A0A1E3JR11</accession>
<organism evidence="2 3">
    <name type="scientific">Cryptococcus amylolentus CBS 6273</name>
    <dbReference type="NCBI Taxonomy" id="1296118"/>
    <lineage>
        <taxon>Eukaryota</taxon>
        <taxon>Fungi</taxon>
        <taxon>Dikarya</taxon>
        <taxon>Basidiomycota</taxon>
        <taxon>Agaricomycotina</taxon>
        <taxon>Tremellomycetes</taxon>
        <taxon>Tremellales</taxon>
        <taxon>Cryptococcaceae</taxon>
        <taxon>Cryptococcus</taxon>
    </lineage>
</organism>
<evidence type="ECO:0000313" key="3">
    <source>
        <dbReference type="Proteomes" id="UP000095149"/>
    </source>
</evidence>
<evidence type="ECO:0000256" key="1">
    <source>
        <dbReference type="SAM" id="MobiDB-lite"/>
    </source>
</evidence>
<dbReference type="AlphaFoldDB" id="A0A1E3JR11"/>
<comment type="caution">
    <text evidence="2">The sequence shown here is derived from an EMBL/GenBank/DDBJ whole genome shotgun (WGS) entry which is preliminary data.</text>
</comment>
<feature type="region of interest" description="Disordered" evidence="1">
    <location>
        <begin position="1"/>
        <end position="32"/>
    </location>
</feature>
<proteinExistence type="predicted"/>
<protein>
    <submittedName>
        <fullName evidence="2">Uncharacterized protein</fullName>
    </submittedName>
</protein>
<gene>
    <name evidence="2" type="ORF">I350_05941</name>
</gene>
<reference evidence="2 3" key="1">
    <citation type="submission" date="2016-06" db="EMBL/GenBank/DDBJ databases">
        <title>Evolution of pathogenesis and genome organization in the Tremellales.</title>
        <authorList>
            <person name="Cuomo C."/>
            <person name="Litvintseva A."/>
            <person name="Heitman J."/>
            <person name="Chen Y."/>
            <person name="Sun S."/>
            <person name="Springer D."/>
            <person name="Dromer F."/>
            <person name="Young S."/>
            <person name="Zeng Q."/>
            <person name="Chapman S."/>
            <person name="Gujja S."/>
            <person name="Saif S."/>
            <person name="Birren B."/>
        </authorList>
    </citation>
    <scope>NUCLEOTIDE SEQUENCE [LARGE SCALE GENOMIC DNA]</scope>
    <source>
        <strain evidence="2 3">CBS 6273</strain>
    </source>
</reference>
<evidence type="ECO:0000313" key="2">
    <source>
        <dbReference type="EMBL" id="ODO03096.1"/>
    </source>
</evidence>
<name>A0A1E3JR11_9TREE</name>
<dbReference type="Proteomes" id="UP000095149">
    <property type="component" value="Unassembled WGS sequence"/>
</dbReference>
<dbReference type="EMBL" id="MEKH01000009">
    <property type="protein sequence ID" value="ODO03096.1"/>
    <property type="molecule type" value="Genomic_DNA"/>
</dbReference>
<sequence length="179" mass="20041">MARKLNTDMAKQERAASANSRDTNTQREKRREKGRWYLKNYDAMKAVASMKNPWADNNHCNNDELYNCHLPDHPCMLIVPGIVGNRDSEERDCGKARLFWGGADSFVRILVLLCSLGRFANTPSPKSWPILVSSRSSDEEDLADIEKATHSGVAEPVAPPSSSLCLAMAQDWGEFASRR</sequence>